<keyword evidence="1" id="KW-1133">Transmembrane helix</keyword>
<evidence type="ECO:0000313" key="2">
    <source>
        <dbReference type="EMBL" id="KAE8320141.1"/>
    </source>
</evidence>
<organism evidence="2 3">
    <name type="scientific">Aspergillus transmontanensis</name>
    <dbReference type="NCBI Taxonomy" id="1034304"/>
    <lineage>
        <taxon>Eukaryota</taxon>
        <taxon>Fungi</taxon>
        <taxon>Dikarya</taxon>
        <taxon>Ascomycota</taxon>
        <taxon>Pezizomycotina</taxon>
        <taxon>Eurotiomycetes</taxon>
        <taxon>Eurotiomycetidae</taxon>
        <taxon>Eurotiales</taxon>
        <taxon>Aspergillaceae</taxon>
        <taxon>Aspergillus</taxon>
        <taxon>Aspergillus subgen. Circumdati</taxon>
    </lineage>
</organism>
<name>A0A5N6WGZ9_9EURO</name>
<dbReference type="Proteomes" id="UP000325433">
    <property type="component" value="Unassembled WGS sequence"/>
</dbReference>
<keyword evidence="3" id="KW-1185">Reference proteome</keyword>
<accession>A0A5N6WGZ9</accession>
<evidence type="ECO:0000313" key="3">
    <source>
        <dbReference type="Proteomes" id="UP000325433"/>
    </source>
</evidence>
<keyword evidence="1" id="KW-0472">Membrane</keyword>
<dbReference type="EMBL" id="ML738292">
    <property type="protein sequence ID" value="KAE8320141.1"/>
    <property type="molecule type" value="Genomic_DNA"/>
</dbReference>
<gene>
    <name evidence="2" type="ORF">BDV41DRAFT_516803</name>
</gene>
<dbReference type="AlphaFoldDB" id="A0A5N6WGZ9"/>
<proteinExistence type="predicted"/>
<reference evidence="3" key="1">
    <citation type="submission" date="2019-04" db="EMBL/GenBank/DDBJ databases">
        <title>Friends and foes A comparative genomics studyof 23 Aspergillus species from section Flavi.</title>
        <authorList>
            <consortium name="DOE Joint Genome Institute"/>
            <person name="Kjaerbolling I."/>
            <person name="Vesth T."/>
            <person name="Frisvad J.C."/>
            <person name="Nybo J.L."/>
            <person name="Theobald S."/>
            <person name="Kildgaard S."/>
            <person name="Isbrandt T."/>
            <person name="Kuo A."/>
            <person name="Sato A."/>
            <person name="Lyhne E.K."/>
            <person name="Kogle M.E."/>
            <person name="Wiebenga A."/>
            <person name="Kun R.S."/>
            <person name="Lubbers R.J."/>
            <person name="Makela M.R."/>
            <person name="Barry K."/>
            <person name="Chovatia M."/>
            <person name="Clum A."/>
            <person name="Daum C."/>
            <person name="Haridas S."/>
            <person name="He G."/>
            <person name="LaButti K."/>
            <person name="Lipzen A."/>
            <person name="Mondo S."/>
            <person name="Riley R."/>
            <person name="Salamov A."/>
            <person name="Simmons B.A."/>
            <person name="Magnuson J.K."/>
            <person name="Henrissat B."/>
            <person name="Mortensen U.H."/>
            <person name="Larsen T.O."/>
            <person name="Devries R.P."/>
            <person name="Grigoriev I.V."/>
            <person name="Machida M."/>
            <person name="Baker S.E."/>
            <person name="Andersen M.R."/>
        </authorList>
    </citation>
    <scope>NUCLEOTIDE SEQUENCE [LARGE SCALE GENOMIC DNA]</scope>
    <source>
        <strain evidence="3">CBS 130015</strain>
    </source>
</reference>
<evidence type="ECO:0000256" key="1">
    <source>
        <dbReference type="SAM" id="Phobius"/>
    </source>
</evidence>
<sequence length="71" mass="8243">MPNNWEDWQETHMIYYRVLIENGLYCLVLLDSYIVKLEDRAGILMRPLIPDVSGLSYEQLVGGGQEERLVS</sequence>
<keyword evidence="1" id="KW-0812">Transmembrane</keyword>
<feature type="transmembrane region" description="Helical" evidence="1">
    <location>
        <begin position="14"/>
        <end position="35"/>
    </location>
</feature>
<protein>
    <submittedName>
        <fullName evidence="2">Uncharacterized protein</fullName>
    </submittedName>
</protein>